<dbReference type="AlphaFoldDB" id="A0A7G1KVZ0"/>
<evidence type="ECO:0000313" key="1">
    <source>
        <dbReference type="EMBL" id="BCK59435.1"/>
    </source>
</evidence>
<gene>
    <name evidence="1" type="ORF">NWFMUON74_72070</name>
</gene>
<keyword evidence="2" id="KW-1185">Reference proteome</keyword>
<evidence type="ECO:0000313" key="2">
    <source>
        <dbReference type="Proteomes" id="UP000516173"/>
    </source>
</evidence>
<proteinExistence type="predicted"/>
<sequence length="156" mass="18035">MTEPADETTRERRRAPVRWSAMEWPWEFVRRRRDERKLSNALLATGMAEDGHITTVPPLVASLMHRPFRPRPAFPDAETALDAIWNEALSLPRWRNAGTTRENASKHLRKSQLYNDSGELSWSGRRWVNRAAKEFERDGEHAAAAAIRDLEHAPRD</sequence>
<keyword evidence="1" id="KW-0614">Plasmid</keyword>
<organism evidence="1 2">
    <name type="scientific">Nocardia wallacei</name>
    <dbReference type="NCBI Taxonomy" id="480035"/>
    <lineage>
        <taxon>Bacteria</taxon>
        <taxon>Bacillati</taxon>
        <taxon>Actinomycetota</taxon>
        <taxon>Actinomycetes</taxon>
        <taxon>Mycobacteriales</taxon>
        <taxon>Nocardiaceae</taxon>
        <taxon>Nocardia</taxon>
    </lineage>
</organism>
<name>A0A7G1KVZ0_9NOCA</name>
<dbReference type="EMBL" id="AP023397">
    <property type="protein sequence ID" value="BCK59435.1"/>
    <property type="molecule type" value="Genomic_DNA"/>
</dbReference>
<dbReference type="Proteomes" id="UP000516173">
    <property type="component" value="Plasmid pFMUON74"/>
</dbReference>
<geneLocation type="plasmid" evidence="1 2">
    <name>pFMUON74</name>
</geneLocation>
<dbReference type="KEGG" id="nwl:NWFMUON74_72070"/>
<accession>A0A7G1KVZ0</accession>
<reference evidence="1 2" key="1">
    <citation type="submission" date="2020-08" db="EMBL/GenBank/DDBJ databases">
        <title>Genome Sequencing of Nocardia wallacei strain FMUON74 and assembly.</title>
        <authorList>
            <person name="Toyokawa M."/>
            <person name="Uesaka K."/>
        </authorList>
    </citation>
    <scope>NUCLEOTIDE SEQUENCE [LARGE SCALE GENOMIC DNA]</scope>
    <source>
        <strain evidence="1 2">FMUON74</strain>
        <plasmid evidence="1 2">pFMUON74</plasmid>
    </source>
</reference>
<protein>
    <submittedName>
        <fullName evidence="1">Uncharacterized protein</fullName>
    </submittedName>
</protein>